<evidence type="ECO:0000256" key="2">
    <source>
        <dbReference type="ARBA" id="ARBA00022729"/>
    </source>
</evidence>
<dbReference type="Proteomes" id="UP000007799">
    <property type="component" value="Unassembled WGS sequence"/>
</dbReference>
<reference evidence="15" key="1">
    <citation type="submission" date="2009-08" db="EMBL/GenBank/DDBJ databases">
        <title>Annotation of Salpingoeca rosetta.</title>
        <authorList>
            <consortium name="The Broad Institute Genome Sequencing Platform"/>
            <person name="Russ C."/>
            <person name="Cuomo C."/>
            <person name="Burger G."/>
            <person name="Gray M.W."/>
            <person name="Holland P.W.H."/>
            <person name="King N."/>
            <person name="Lang F.B.F."/>
            <person name="Roger A.J."/>
            <person name="Ruiz-Trillo I."/>
            <person name="Young S.K."/>
            <person name="Zeng Q."/>
            <person name="Gargeya S."/>
            <person name="Alvarado L."/>
            <person name="Berlin A."/>
            <person name="Chapman S.B."/>
            <person name="Chen Z."/>
            <person name="Freedman E."/>
            <person name="Gellesch M."/>
            <person name="Goldberg J."/>
            <person name="Griggs A."/>
            <person name="Gujja S."/>
            <person name="Heilman E."/>
            <person name="Heiman D."/>
            <person name="Howarth C."/>
            <person name="Mehta T."/>
            <person name="Neiman D."/>
            <person name="Pearson M."/>
            <person name="Roberts A."/>
            <person name="Saif S."/>
            <person name="Shea T."/>
            <person name="Shenoy N."/>
            <person name="Sisk P."/>
            <person name="Stolte C."/>
            <person name="Sykes S."/>
            <person name="White J."/>
            <person name="Yandava C."/>
            <person name="Haas B."/>
            <person name="Nusbaum C."/>
            <person name="Birren B."/>
        </authorList>
    </citation>
    <scope>NUCLEOTIDE SEQUENCE [LARGE SCALE GENOMIC DNA]</scope>
    <source>
        <strain evidence="15">ATCC 50818</strain>
    </source>
</reference>
<keyword evidence="2 11" id="KW-0732">Signal</keyword>
<feature type="signal peptide" evidence="11">
    <location>
        <begin position="1"/>
        <end position="28"/>
    </location>
</feature>
<evidence type="ECO:0000313" key="16">
    <source>
        <dbReference type="Proteomes" id="UP000007799"/>
    </source>
</evidence>
<feature type="disulfide bond" evidence="8">
    <location>
        <begin position="432"/>
        <end position="447"/>
    </location>
</feature>
<dbReference type="InterPro" id="IPR003410">
    <property type="entry name" value="HYR_dom"/>
</dbReference>
<feature type="repeat" description="TNFR-Cys" evidence="8">
    <location>
        <begin position="431"/>
        <end position="471"/>
    </location>
</feature>
<keyword evidence="10" id="KW-0472">Membrane</keyword>
<dbReference type="InterPro" id="IPR001881">
    <property type="entry name" value="EGF-like_Ca-bd_dom"/>
</dbReference>
<dbReference type="Pfam" id="PF00017">
    <property type="entry name" value="SH2"/>
    <property type="match status" value="1"/>
</dbReference>
<dbReference type="InterPro" id="IPR051586">
    <property type="entry name" value="PKC-binding_NELL"/>
</dbReference>
<dbReference type="InterPro" id="IPR000980">
    <property type="entry name" value="SH2"/>
</dbReference>
<feature type="compositionally biased region" description="Polar residues" evidence="9">
    <location>
        <begin position="1209"/>
        <end position="1221"/>
    </location>
</feature>
<dbReference type="InterPro" id="IPR018097">
    <property type="entry name" value="EGF_Ca-bd_CS"/>
</dbReference>
<dbReference type="Gene3D" id="3.30.505.10">
    <property type="entry name" value="SH2 domain"/>
    <property type="match status" value="1"/>
</dbReference>
<feature type="transmembrane region" description="Helical" evidence="10">
    <location>
        <begin position="1098"/>
        <end position="1121"/>
    </location>
</feature>
<dbReference type="GO" id="GO:0005615">
    <property type="term" value="C:extracellular space"/>
    <property type="evidence" value="ECO:0007669"/>
    <property type="project" value="TreeGrafter"/>
</dbReference>
<dbReference type="InterPro" id="IPR036860">
    <property type="entry name" value="SH2_dom_sf"/>
</dbReference>
<evidence type="ECO:0000259" key="12">
    <source>
        <dbReference type="PROSITE" id="PS50001"/>
    </source>
</evidence>
<dbReference type="PROSITE" id="PS50050">
    <property type="entry name" value="TNFR_NGFR_2"/>
    <property type="match status" value="1"/>
</dbReference>
<dbReference type="Pfam" id="PF12947">
    <property type="entry name" value="EGF_3"/>
    <property type="match status" value="2"/>
</dbReference>
<keyword evidence="10" id="KW-0812">Transmembrane</keyword>
<dbReference type="SUPFAM" id="SSF55550">
    <property type="entry name" value="SH2 domain"/>
    <property type="match status" value="1"/>
</dbReference>
<dbReference type="SMART" id="SM00179">
    <property type="entry name" value="EGF_CA"/>
    <property type="match status" value="2"/>
</dbReference>
<dbReference type="Gene3D" id="2.10.50.10">
    <property type="entry name" value="Tumor Necrosis Factor Receptor, subunit A, domain 2"/>
    <property type="match status" value="2"/>
</dbReference>
<dbReference type="SUPFAM" id="SSF57184">
    <property type="entry name" value="Growth factor receptor domain"/>
    <property type="match status" value="1"/>
</dbReference>
<dbReference type="CDD" id="cd00173">
    <property type="entry name" value="SH2"/>
    <property type="match status" value="1"/>
</dbReference>
<dbReference type="SMART" id="SM00181">
    <property type="entry name" value="EGF"/>
    <property type="match status" value="3"/>
</dbReference>
<dbReference type="CDD" id="cd00054">
    <property type="entry name" value="EGF_CA"/>
    <property type="match status" value="2"/>
</dbReference>
<dbReference type="PROSITE" id="PS01187">
    <property type="entry name" value="EGF_CA"/>
    <property type="match status" value="1"/>
</dbReference>
<feature type="compositionally biased region" description="Low complexity" evidence="9">
    <location>
        <begin position="944"/>
        <end position="955"/>
    </location>
</feature>
<dbReference type="PROSITE" id="PS01186">
    <property type="entry name" value="EGF_2"/>
    <property type="match status" value="2"/>
</dbReference>
<dbReference type="PANTHER" id="PTHR24042:SF5">
    <property type="entry name" value="EGF-LIKE CALCIUM-BINDING DOMAIN-CONTAINING PROTEIN"/>
    <property type="match status" value="1"/>
</dbReference>
<feature type="domain" description="EGF-like" evidence="13">
    <location>
        <begin position="473"/>
        <end position="513"/>
    </location>
</feature>
<evidence type="ECO:0000259" key="13">
    <source>
        <dbReference type="PROSITE" id="PS50026"/>
    </source>
</evidence>
<sequence>MACLQAFQIAVCVLIVALGTPQVHRVTAETTVTGVLTLVRFHATFDDTATYPSDFKATDDKRMNPTVALLVGEQSGDRHRLNPSVDELSPWQVEEPWINPIHWPLAWGYGGGDPVVTLDADQEVTIQFGTWRFPSSASSLIPYVENTFSPLNCTFNQANTTFSCTAQGKPNEPTDAQFPAVFTYTYTYTCDATTSCGDYATCNTTSGQCVCDEGAASPAGHMFDCQPLCPEGACVGENAYCDPSQSVIGDPACKCNTTVNPRLIYESGVGCVHHCSLGGDYCADPDTECIGSACKCKENLYLDMGTCVAKKSCPAGEFATDLGDATNDRECDACPTGFYCPGSGDDPGPAFAFVCEGPQYFGAREGQSECNTTQPGYFSTSSSEFVQIDVYNASATPTPYAGTTAFSTIDLYLKEQECPAGIVCQNGERTPCVPGTTFQDEPGQTACEPCSTCDLGFEVDNACEVTRDTECKDIDECARGTDNCDINATCNNTVGSFECTCNEGFEGNGTVCVNINECERGTFVCHPNATCIDTIGSYTCECKPGFVGDGVETCDDEPPSVQLLGAASSSIVFEDGVVYVDAGAAVNDSNVPVPYYVSGWGALREALGQGMCVTGSPVLEYFVRDGEDTRKTRSVGVVYEAPTVSLVRGERVTALQLVQGATSECYEATDPSRVRVVDAFGDEVSVTTSFTAQPQPFLCDSLSFTTSFRQRVDYVGRACGVNGKVGLEFAWFDTWAPKVWVGAGPSEVVVEASPAGTFSGAGALCSASAHDFGTPNVTVESTWGASGAVDLSVIGEHQRWSWARDDEGLVSRNVSCRVRVLDTMAPVLRVPNITAGGERVLVVEQSATTLAFADAEVEDAHDGTRVVGATPSSVSLGAVGTHVVRYEATDDSGNGVGGGEAHAVRVVVREPESKVAGRREPDVVVGDDDGNGDSVSVEETFTASLSNSNSNSGSNAGRRAEGDAWVVDEGRASFVPGTHVEVEVGVGRGAGESVVQHVRRVVYPSSAEVTMILYDDGIGGTREETETLIRAAFDDVARPCGRVYVLDIDFVGNVVELVCVDGSGALVRLSKDDVPAGQTNSFTVVNPSGASSSEDKNLIAAIVLIVVGLILGIILGFIIAVRCGRRPNDPAAIMSHLDEVQRKRSSVHIGQHIDNPIAPRYDNSGIQPYANSGVQSHNNNGMQPYDTIPDARPNNGASIYAQVEDQPTANPQTLQPASMYTNLAPPPQQPPSDTYNVGAIDRDKAESMLASHPHGTFLVRTKPNEPAQFIITMKVDHRFVHHKVDILADGFLINGQRGTAPHNSMATIVAHLQQNADQIQMPLGQPYHP</sequence>
<dbReference type="KEGG" id="sre:PTSG_01599"/>
<dbReference type="RefSeq" id="XP_004997579.1">
    <property type="nucleotide sequence ID" value="XM_004997522.1"/>
</dbReference>
<evidence type="ECO:0000256" key="5">
    <source>
        <dbReference type="ARBA" id="ARBA00023180"/>
    </source>
</evidence>
<evidence type="ECO:0000256" key="4">
    <source>
        <dbReference type="ARBA" id="ARBA00023157"/>
    </source>
</evidence>
<dbReference type="InParanoid" id="F2TYE7"/>
<dbReference type="PROSITE" id="PS00010">
    <property type="entry name" value="ASX_HYDROXYL"/>
    <property type="match status" value="2"/>
</dbReference>
<evidence type="ECO:0000256" key="9">
    <source>
        <dbReference type="SAM" id="MobiDB-lite"/>
    </source>
</evidence>
<dbReference type="OrthoDB" id="10060424at2759"/>
<feature type="domain" description="SH2" evidence="12">
    <location>
        <begin position="1235"/>
        <end position="1327"/>
    </location>
</feature>
<name>F2TYE7_SALR5</name>
<feature type="region of interest" description="Disordered" evidence="9">
    <location>
        <begin position="943"/>
        <end position="962"/>
    </location>
</feature>
<dbReference type="InterPro" id="IPR000742">
    <property type="entry name" value="EGF"/>
</dbReference>
<evidence type="ECO:0000259" key="14">
    <source>
        <dbReference type="PROSITE" id="PS50050"/>
    </source>
</evidence>
<dbReference type="EMBL" id="GL832957">
    <property type="protein sequence ID" value="EGD78621.1"/>
    <property type="molecule type" value="Genomic_DNA"/>
</dbReference>
<keyword evidence="4 8" id="KW-1015">Disulfide bond</keyword>
<dbReference type="SUPFAM" id="SSF57586">
    <property type="entry name" value="TNF receptor-like"/>
    <property type="match status" value="1"/>
</dbReference>
<keyword evidence="16" id="KW-1185">Reference proteome</keyword>
<dbReference type="Pfam" id="PF02494">
    <property type="entry name" value="HYR"/>
    <property type="match status" value="1"/>
</dbReference>
<dbReference type="PANTHER" id="PTHR24042">
    <property type="entry name" value="NEL HOMOLOG"/>
    <property type="match status" value="1"/>
</dbReference>
<dbReference type="InterPro" id="IPR024731">
    <property type="entry name" value="NELL2-like_EGF"/>
</dbReference>
<proteinExistence type="predicted"/>
<evidence type="ECO:0000256" key="6">
    <source>
        <dbReference type="PROSITE-ProRule" id="PRU00076"/>
    </source>
</evidence>
<keyword evidence="3" id="KW-0677">Repeat</keyword>
<dbReference type="InterPro" id="IPR000152">
    <property type="entry name" value="EGF-type_Asp/Asn_hydroxyl_site"/>
</dbReference>
<feature type="region of interest" description="Disordered" evidence="9">
    <location>
        <begin position="911"/>
        <end position="935"/>
    </location>
</feature>
<dbReference type="Gene3D" id="2.10.25.10">
    <property type="entry name" value="Laminin"/>
    <property type="match status" value="2"/>
</dbReference>
<dbReference type="GeneID" id="16078175"/>
<dbReference type="FunFam" id="2.10.25.10:FF:000038">
    <property type="entry name" value="Fibrillin 2"/>
    <property type="match status" value="2"/>
</dbReference>
<organism evidence="16">
    <name type="scientific">Salpingoeca rosetta (strain ATCC 50818 / BSB-021)</name>
    <dbReference type="NCBI Taxonomy" id="946362"/>
    <lineage>
        <taxon>Eukaryota</taxon>
        <taxon>Choanoflagellata</taxon>
        <taxon>Craspedida</taxon>
        <taxon>Salpingoecidae</taxon>
        <taxon>Salpingoeca</taxon>
    </lineage>
</organism>
<feature type="disulfide bond" evidence="8">
    <location>
        <begin position="450"/>
        <end position="463"/>
    </location>
</feature>
<accession>F2TYE7</accession>
<dbReference type="GO" id="GO:0005509">
    <property type="term" value="F:calcium ion binding"/>
    <property type="evidence" value="ECO:0007669"/>
    <property type="project" value="InterPro"/>
</dbReference>
<dbReference type="GO" id="GO:0008201">
    <property type="term" value="F:heparin binding"/>
    <property type="evidence" value="ECO:0007669"/>
    <property type="project" value="TreeGrafter"/>
</dbReference>
<dbReference type="PROSITE" id="PS00652">
    <property type="entry name" value="TNFR_NGFR_1"/>
    <property type="match status" value="1"/>
</dbReference>
<comment type="caution">
    <text evidence="6">Lacks conserved residue(s) required for the propagation of feature annotation.</text>
</comment>
<feature type="compositionally biased region" description="Basic and acidic residues" evidence="9">
    <location>
        <begin position="911"/>
        <end position="922"/>
    </location>
</feature>
<dbReference type="InterPro" id="IPR009030">
    <property type="entry name" value="Growth_fac_rcpt_cys_sf"/>
</dbReference>
<feature type="region of interest" description="Disordered" evidence="9">
    <location>
        <begin position="1209"/>
        <end position="1236"/>
    </location>
</feature>
<dbReference type="Pfam" id="PF00020">
    <property type="entry name" value="TNFR_c6"/>
    <property type="match status" value="1"/>
</dbReference>
<keyword evidence="7" id="KW-0727">SH2 domain</keyword>
<dbReference type="PROSITE" id="PS50026">
    <property type="entry name" value="EGF_3"/>
    <property type="match status" value="2"/>
</dbReference>
<evidence type="ECO:0000256" key="8">
    <source>
        <dbReference type="PROSITE-ProRule" id="PRU00206"/>
    </source>
</evidence>
<evidence type="ECO:0000256" key="3">
    <source>
        <dbReference type="ARBA" id="ARBA00022737"/>
    </source>
</evidence>
<evidence type="ECO:0000256" key="10">
    <source>
        <dbReference type="SAM" id="Phobius"/>
    </source>
</evidence>
<evidence type="ECO:0000256" key="1">
    <source>
        <dbReference type="ARBA" id="ARBA00022536"/>
    </source>
</evidence>
<evidence type="ECO:0000256" key="7">
    <source>
        <dbReference type="PROSITE-ProRule" id="PRU00191"/>
    </source>
</evidence>
<feature type="domain" description="EGF-like" evidence="13">
    <location>
        <begin position="514"/>
        <end position="555"/>
    </location>
</feature>
<keyword evidence="5" id="KW-0325">Glycoprotein</keyword>
<dbReference type="SMART" id="SM00208">
    <property type="entry name" value="TNFR"/>
    <property type="match status" value="2"/>
</dbReference>
<evidence type="ECO:0000313" key="15">
    <source>
        <dbReference type="EMBL" id="EGD78621.1"/>
    </source>
</evidence>
<dbReference type="InterPro" id="IPR001368">
    <property type="entry name" value="TNFR/NGFR_Cys_rich_reg"/>
</dbReference>
<keyword evidence="10" id="KW-1133">Transmembrane helix</keyword>
<keyword evidence="1 6" id="KW-0245">EGF-like domain</keyword>
<dbReference type="SMART" id="SM00252">
    <property type="entry name" value="SH2"/>
    <property type="match status" value="1"/>
</dbReference>
<gene>
    <name evidence="15" type="ORF">PTSG_01599</name>
</gene>
<protein>
    <submittedName>
        <fullName evidence="15">Tamm-Horsfall protein</fullName>
    </submittedName>
</protein>
<evidence type="ECO:0000256" key="11">
    <source>
        <dbReference type="SAM" id="SignalP"/>
    </source>
</evidence>
<feature type="domain" description="TNFR-Cys" evidence="14">
    <location>
        <begin position="431"/>
        <end position="471"/>
    </location>
</feature>
<dbReference type="eggNOG" id="KOG1217">
    <property type="taxonomic scope" value="Eukaryota"/>
</dbReference>
<feature type="disulfide bond" evidence="8">
    <location>
        <begin position="453"/>
        <end position="471"/>
    </location>
</feature>
<dbReference type="STRING" id="946362.F2TYE7"/>
<dbReference type="PROSITE" id="PS50001">
    <property type="entry name" value="SH2"/>
    <property type="match status" value="1"/>
</dbReference>
<feature type="chain" id="PRO_5003287089" evidence="11">
    <location>
        <begin position="29"/>
        <end position="1329"/>
    </location>
</feature>